<gene>
    <name evidence="1" type="ORF">Edafosvirus2_60</name>
</gene>
<dbReference type="EMBL" id="MK072067">
    <property type="protein sequence ID" value="AYV77881.1"/>
    <property type="molecule type" value="Genomic_DNA"/>
</dbReference>
<dbReference type="SUPFAM" id="SSF82185">
    <property type="entry name" value="Histone H3 K4-specific methyltransferase SET7/9 N-terminal domain"/>
    <property type="match status" value="2"/>
</dbReference>
<proteinExistence type="predicted"/>
<dbReference type="Gene3D" id="3.90.930.1">
    <property type="match status" value="1"/>
</dbReference>
<accession>A0A3G4ZV64</accession>
<evidence type="ECO:0008006" key="2">
    <source>
        <dbReference type="Google" id="ProtNLM"/>
    </source>
</evidence>
<reference evidence="1" key="1">
    <citation type="submission" date="2018-10" db="EMBL/GenBank/DDBJ databases">
        <title>Hidden diversity of soil giant viruses.</title>
        <authorList>
            <person name="Schulz F."/>
            <person name="Alteio L."/>
            <person name="Goudeau D."/>
            <person name="Ryan E.M."/>
            <person name="Malmstrom R.R."/>
            <person name="Blanchard J."/>
            <person name="Woyke T."/>
        </authorList>
    </citation>
    <scope>NUCLEOTIDE SEQUENCE</scope>
    <source>
        <strain evidence="1">EDV1</strain>
    </source>
</reference>
<name>A0A3G4ZV64_9VIRU</name>
<organism evidence="1">
    <name type="scientific">Edafosvirus sp</name>
    <dbReference type="NCBI Taxonomy" id="2487765"/>
    <lineage>
        <taxon>Viruses</taxon>
        <taxon>Varidnaviria</taxon>
        <taxon>Bamfordvirae</taxon>
        <taxon>Nucleocytoviricota</taxon>
        <taxon>Megaviricetes</taxon>
        <taxon>Imitervirales</taxon>
        <taxon>Mimiviridae</taxon>
        <taxon>Klosneuvirinae</taxon>
    </lineage>
</organism>
<dbReference type="Gene3D" id="2.20.110.10">
    <property type="entry name" value="Histone H3 K4-specific methyltransferase SET7/9 N-terminal domain"/>
    <property type="match status" value="1"/>
</dbReference>
<sequence>MSTLLSIPLYEEFDVDEYDKKNGPYKQWFVNEIKTFDSLGHLATVEKEKGQLRIECEYKNGTLHGPYKELFADRFGGCNELKVKIKCTFDDGKIVGRYTEWDGAGALITDHEYTPTMRKEWYPSGHLKMECQIEDGKIHGYYKEWYDNELPKVECYYTNGILNGIYMRWGDSRFLQIKCKYENNLLHGEYKEWHQNGNIKIECNYKNGLGDGKYTSYYYGSFFSDPKKKYEWKYINGIKTNCKGYNVHGEKFVDWDGHDINLTNNLLKEITIDKWIYGHNKDFYENTLKEEEAKKNIKTFNQLEQWNNTLTLGCVWAPCIVSRFWYGDIKAYMRIKVPNGIESVTYYGSAVSTNLLKNGIVQEIIDDNGNHYTEGQIKINLNGYNKFNKYKIDNVIDIESSCIYLGVPVFTNKNDCYTWAIVP</sequence>
<protein>
    <recommendedName>
        <fullName evidence="2">MORN-repeat protein</fullName>
    </recommendedName>
</protein>
<evidence type="ECO:0000313" key="1">
    <source>
        <dbReference type="EMBL" id="AYV77881.1"/>
    </source>
</evidence>